<protein>
    <submittedName>
        <fullName evidence="1">Uncharacterized protein</fullName>
    </submittedName>
</protein>
<proteinExistence type="predicted"/>
<dbReference type="AlphaFoldDB" id="A0A1H4SAS2"/>
<keyword evidence="2" id="KW-1185">Reference proteome</keyword>
<reference evidence="1 2" key="1">
    <citation type="submission" date="2016-10" db="EMBL/GenBank/DDBJ databases">
        <authorList>
            <person name="de Groot N.N."/>
        </authorList>
    </citation>
    <scope>NUCLEOTIDE SEQUENCE [LARGE SCALE GENOMIC DNA]</scope>
    <source>
        <strain evidence="1 2">DSM 10495</strain>
    </source>
</reference>
<evidence type="ECO:0000313" key="2">
    <source>
        <dbReference type="Proteomes" id="UP000182652"/>
    </source>
</evidence>
<dbReference type="Proteomes" id="UP000182652">
    <property type="component" value="Unassembled WGS sequence"/>
</dbReference>
<dbReference type="STRING" id="156980.SAMN04489745_2807"/>
<gene>
    <name evidence="1" type="ORF">SAMN04489745_2807</name>
</gene>
<dbReference type="RefSeq" id="WP_066216863.1">
    <property type="nucleotide sequence ID" value="NZ_FNSN01000003.1"/>
</dbReference>
<dbReference type="Pfam" id="PF10698">
    <property type="entry name" value="DUF2505"/>
    <property type="match status" value="1"/>
</dbReference>
<sequence length="165" mass="17201">MALNASTTVPFGLPEVAAVLVDENFVRHVSELVGGTLESFTIDGDTAAAFTATVVRTVPTTRLPDIARKVVGEALTVTQREAWTAPLEDGSRQADIQISISGAPVSASALQKLVPVDGQTRIDVEGEVTSSIPFLGGKIAGAAEPLVGKALNLQAQQAQSWLESH</sequence>
<name>A0A1H4SAS2_9MICC</name>
<organism evidence="1 2">
    <name type="scientific">Arthrobacter woluwensis</name>
    <dbReference type="NCBI Taxonomy" id="156980"/>
    <lineage>
        <taxon>Bacteria</taxon>
        <taxon>Bacillati</taxon>
        <taxon>Actinomycetota</taxon>
        <taxon>Actinomycetes</taxon>
        <taxon>Micrococcales</taxon>
        <taxon>Micrococcaceae</taxon>
        <taxon>Arthrobacter</taxon>
    </lineage>
</organism>
<dbReference type="OrthoDB" id="3266819at2"/>
<evidence type="ECO:0000313" key="1">
    <source>
        <dbReference type="EMBL" id="SEC41316.1"/>
    </source>
</evidence>
<accession>A0A1H4SAS2</accession>
<dbReference type="EMBL" id="FNSN01000003">
    <property type="protein sequence ID" value="SEC41316.1"/>
    <property type="molecule type" value="Genomic_DNA"/>
</dbReference>
<dbReference type="InterPro" id="IPR019639">
    <property type="entry name" value="DUF2505"/>
</dbReference>